<dbReference type="InterPro" id="IPR043428">
    <property type="entry name" value="LivM-like"/>
</dbReference>
<accession>D5BMI7</accession>
<dbReference type="KEGG" id="apb:SAR116_1787"/>
<evidence type="ECO:0000256" key="4">
    <source>
        <dbReference type="ARBA" id="ARBA00022989"/>
    </source>
</evidence>
<evidence type="ECO:0000256" key="3">
    <source>
        <dbReference type="ARBA" id="ARBA00022692"/>
    </source>
</evidence>
<keyword evidence="5 6" id="KW-0472">Membrane</keyword>
<feature type="transmembrane region" description="Helical" evidence="6">
    <location>
        <begin position="214"/>
        <end position="237"/>
    </location>
</feature>
<feature type="transmembrane region" description="Helical" evidence="6">
    <location>
        <begin position="155"/>
        <end position="182"/>
    </location>
</feature>
<dbReference type="Pfam" id="PF02653">
    <property type="entry name" value="BPD_transp_2"/>
    <property type="match status" value="1"/>
</dbReference>
<dbReference type="RefSeq" id="WP_013046657.1">
    <property type="nucleotide sequence ID" value="NC_014010.1"/>
</dbReference>
<evidence type="ECO:0000256" key="2">
    <source>
        <dbReference type="ARBA" id="ARBA00022475"/>
    </source>
</evidence>
<feature type="transmembrane region" description="Helical" evidence="6">
    <location>
        <begin position="269"/>
        <end position="287"/>
    </location>
</feature>
<name>D5BMI7_PUNMI</name>
<evidence type="ECO:0000313" key="8">
    <source>
        <dbReference type="Proteomes" id="UP000007460"/>
    </source>
</evidence>
<dbReference type="Proteomes" id="UP000007460">
    <property type="component" value="Chromosome"/>
</dbReference>
<dbReference type="InterPro" id="IPR001851">
    <property type="entry name" value="ABC_transp_permease"/>
</dbReference>
<organism evidence="7 8">
    <name type="scientific">Puniceispirillum marinum (strain IMCC1322)</name>
    <dbReference type="NCBI Taxonomy" id="488538"/>
    <lineage>
        <taxon>Bacteria</taxon>
        <taxon>Pseudomonadati</taxon>
        <taxon>Pseudomonadota</taxon>
        <taxon>Alphaproteobacteria</taxon>
        <taxon>Candidatus Puniceispirillales</taxon>
        <taxon>Candidatus Puniceispirillaceae</taxon>
        <taxon>Candidatus Puniceispirillum</taxon>
    </lineage>
</organism>
<dbReference type="EMBL" id="CP001751">
    <property type="protein sequence ID" value="ADE40030.1"/>
    <property type="molecule type" value="Genomic_DNA"/>
</dbReference>
<keyword evidence="4 6" id="KW-1133">Transmembrane helix</keyword>
<evidence type="ECO:0000256" key="1">
    <source>
        <dbReference type="ARBA" id="ARBA00004651"/>
    </source>
</evidence>
<proteinExistence type="predicted"/>
<keyword evidence="2" id="KW-1003">Cell membrane</keyword>
<dbReference type="GO" id="GO:0015658">
    <property type="term" value="F:branched-chain amino acid transmembrane transporter activity"/>
    <property type="evidence" value="ECO:0007669"/>
    <property type="project" value="InterPro"/>
</dbReference>
<feature type="transmembrane region" description="Helical" evidence="6">
    <location>
        <begin position="36"/>
        <end position="55"/>
    </location>
</feature>
<evidence type="ECO:0000313" key="7">
    <source>
        <dbReference type="EMBL" id="ADE40030.1"/>
    </source>
</evidence>
<keyword evidence="8" id="KW-1185">Reference proteome</keyword>
<dbReference type="STRING" id="488538.SAR116_1787"/>
<dbReference type="HOGENOM" id="CLU_031365_0_1_5"/>
<evidence type="ECO:0000256" key="5">
    <source>
        <dbReference type="ARBA" id="ARBA00023136"/>
    </source>
</evidence>
<keyword evidence="3 6" id="KW-0812">Transmembrane</keyword>
<gene>
    <name evidence="7" type="ordered locus">SAR116_1787</name>
</gene>
<comment type="subcellular location">
    <subcellularLocation>
        <location evidence="1">Cell membrane</location>
        <topology evidence="1">Multi-pass membrane protein</topology>
    </subcellularLocation>
</comment>
<feature type="transmembrane region" description="Helical" evidence="6">
    <location>
        <begin position="293"/>
        <end position="314"/>
    </location>
</feature>
<dbReference type="CDD" id="cd06581">
    <property type="entry name" value="TM_PBP1_LivM_like"/>
    <property type="match status" value="1"/>
</dbReference>
<dbReference type="PANTHER" id="PTHR30482:SF17">
    <property type="entry name" value="ABC TRANSPORTER ATP-BINDING PROTEIN"/>
    <property type="match status" value="1"/>
</dbReference>
<dbReference type="PANTHER" id="PTHR30482">
    <property type="entry name" value="HIGH-AFFINITY BRANCHED-CHAIN AMINO ACID TRANSPORT SYSTEM PERMEASE"/>
    <property type="match status" value="1"/>
</dbReference>
<dbReference type="eggNOG" id="COG4177">
    <property type="taxonomic scope" value="Bacteria"/>
</dbReference>
<dbReference type="EC" id="3.6.3.-" evidence="7"/>
<dbReference type="GO" id="GO:0005886">
    <property type="term" value="C:plasma membrane"/>
    <property type="evidence" value="ECO:0007669"/>
    <property type="project" value="UniProtKB-SubCell"/>
</dbReference>
<sequence length="328" mass="35302">MTRFSRSRHALMIMGLVFLLFLPLFADQFWLTQIATRALLWGIIAISLSFLASYLGVVSFAQMTLAGIAGYTIAYFGPNTVENVGVLLPWPVTVILALLFATLAGALLGLICRRSTGIYAIMITLAIGMTFFFLTRQNYSLLNGWNGFAGLDAPIIAGIDISAPVPFYFLVLAVALFASLLIEGFIKSPLGLVIQAVRDNPERVMSVGIPSPPAIITAYAVSGLIAGMGGVLLVWYYGRISSFSVGLDPILDVLIIAVIGGLRKPSGAFVGALIFVLIDVFAIDLISQDRFNTVIGLVLLLIMIMSPQGLSGMAGKMLHFFDQKQVRS</sequence>
<evidence type="ECO:0000256" key="6">
    <source>
        <dbReference type="SAM" id="Phobius"/>
    </source>
</evidence>
<protein>
    <submittedName>
        <fullName evidence="7">ABC-type branched-chain amino acid transport system permease component</fullName>
        <ecNumber evidence="7">3.6.3.-</ecNumber>
    </submittedName>
</protein>
<feature type="transmembrane region" description="Helical" evidence="6">
    <location>
        <begin position="243"/>
        <end position="262"/>
    </location>
</feature>
<dbReference type="GO" id="GO:0016787">
    <property type="term" value="F:hydrolase activity"/>
    <property type="evidence" value="ECO:0007669"/>
    <property type="project" value="UniProtKB-KW"/>
</dbReference>
<reference evidence="7 8" key="1">
    <citation type="journal article" date="2010" name="J. Bacteriol.">
        <title>Complete genome sequence of "Candidatus Puniceispirillum marinum" IMCC1322, a representative of the SAR116 clade in the Alphaproteobacteria.</title>
        <authorList>
            <person name="Oh H.M."/>
            <person name="Kwon K.K."/>
            <person name="Kang I."/>
            <person name="Kang S.G."/>
            <person name="Lee J.H."/>
            <person name="Kim S.J."/>
            <person name="Cho J.C."/>
        </authorList>
    </citation>
    <scope>NUCLEOTIDE SEQUENCE [LARGE SCALE GENOMIC DNA]</scope>
    <source>
        <strain evidence="7 8">IMCC1322</strain>
    </source>
</reference>
<dbReference type="AlphaFoldDB" id="D5BMI7"/>
<feature type="transmembrane region" description="Helical" evidence="6">
    <location>
        <begin position="90"/>
        <end position="111"/>
    </location>
</feature>
<feature type="transmembrane region" description="Helical" evidence="6">
    <location>
        <begin position="118"/>
        <end position="135"/>
    </location>
</feature>
<keyword evidence="7" id="KW-0378">Hydrolase</keyword>